<feature type="non-terminal residue" evidence="2">
    <location>
        <position position="209"/>
    </location>
</feature>
<dbReference type="Pfam" id="PF13593">
    <property type="entry name" value="SBF_like"/>
    <property type="match status" value="1"/>
</dbReference>
<dbReference type="AlphaFoldDB" id="A0A6S7HGV3"/>
<dbReference type="PANTHER" id="PTHR18640:SF10">
    <property type="entry name" value="SODIUM_METABOLITE COTRANSPORTER BASS4, CHLOROPLASTIC-RELATED"/>
    <property type="match status" value="1"/>
</dbReference>
<organism evidence="2 3">
    <name type="scientific">Paramuricea clavata</name>
    <name type="common">Red gorgonian</name>
    <name type="synonym">Violescent sea-whip</name>
    <dbReference type="NCBI Taxonomy" id="317549"/>
    <lineage>
        <taxon>Eukaryota</taxon>
        <taxon>Metazoa</taxon>
        <taxon>Cnidaria</taxon>
        <taxon>Anthozoa</taxon>
        <taxon>Octocorallia</taxon>
        <taxon>Malacalcyonacea</taxon>
        <taxon>Plexauridae</taxon>
        <taxon>Paramuricea</taxon>
    </lineage>
</organism>
<gene>
    <name evidence="2" type="ORF">PACLA_8A007165</name>
</gene>
<comment type="similarity">
    <text evidence="1">Belongs to the bile acid:sodium symporter (BASS) (TC 2.A.28) family.</text>
</comment>
<dbReference type="InterPro" id="IPR016833">
    <property type="entry name" value="Put_Na-Bile_cotransptr"/>
</dbReference>
<name>A0A6S7HGV3_PARCT</name>
<dbReference type="OrthoDB" id="188035at2759"/>
<dbReference type="EMBL" id="CACRXK020004874">
    <property type="protein sequence ID" value="CAB4004334.1"/>
    <property type="molecule type" value="Genomic_DNA"/>
</dbReference>
<dbReference type="PANTHER" id="PTHR18640">
    <property type="entry name" value="SOLUTE CARRIER FAMILY 10 MEMBER 7"/>
    <property type="match status" value="1"/>
</dbReference>
<evidence type="ECO:0000313" key="3">
    <source>
        <dbReference type="Proteomes" id="UP001152795"/>
    </source>
</evidence>
<dbReference type="InterPro" id="IPR038770">
    <property type="entry name" value="Na+/solute_symporter_sf"/>
</dbReference>
<reference evidence="2" key="1">
    <citation type="submission" date="2020-04" db="EMBL/GenBank/DDBJ databases">
        <authorList>
            <person name="Alioto T."/>
            <person name="Alioto T."/>
            <person name="Gomez Garrido J."/>
        </authorList>
    </citation>
    <scope>NUCLEOTIDE SEQUENCE</scope>
    <source>
        <strain evidence="2">A484AB</strain>
    </source>
</reference>
<comment type="caution">
    <text evidence="2">The sequence shown here is derived from an EMBL/GenBank/DDBJ whole genome shotgun (WGS) entry which is preliminary data.</text>
</comment>
<accession>A0A6S7HGV3</accession>
<dbReference type="Gene3D" id="1.20.1530.20">
    <property type="match status" value="1"/>
</dbReference>
<proteinExistence type="inferred from homology"/>
<evidence type="ECO:0000313" key="2">
    <source>
        <dbReference type="EMBL" id="CAB4004334.1"/>
    </source>
</evidence>
<keyword evidence="3" id="KW-1185">Reference proteome</keyword>
<evidence type="ECO:0000256" key="1">
    <source>
        <dbReference type="ARBA" id="ARBA00006528"/>
    </source>
</evidence>
<protein>
    <submittedName>
        <fullName evidence="2">Uncharacterized protein</fullName>
    </submittedName>
</protein>
<sequence>MCKANVIALFVSKHFLPIGTICIIPLGILSPTPAVYLHGKLPVVQICIVTLFFVIGTKFRLTEIQSALRCYKETAFGIIVVLLLTPVVGTKLLMLPKFRKVPRSALDAENGTLNNSWTIELPDFGPEEFRIGLQIFCVSPCASAFPTVVVTAANGNRALTLLIAVMATTISVFTVPVMTTWLIPAFQTASVSSLTILHRVALFILLPLI</sequence>
<dbReference type="Proteomes" id="UP001152795">
    <property type="component" value="Unassembled WGS sequence"/>
</dbReference>